<sequence>MSPTAPPPAAEPTSLSEVPDATGVVLERFFDATLPVAGAISPVVGRAADIVADFVRLGGKRVRPMFAYAGWLAGMSSPERRPPHPEQSVADALRVCAALELVQACALIHDDIIDHSDTRRGRPTVHRRFETAHRDAGWSGDGARHGVAAAILAGDLALAWADDLVGGHSPAGPDTGAPAPNPLPAEVSAVWAAMRTEVLGGQYLDIVNEVSGDDTVESAYRVMEFKTAAYTVARPLELGARMAGAPAALLDDLRSVGHDLGIAFQLRDDLLGVFGDPDRTGKPSGDDLAEGKRTALLALGLERAELRDPRSAAVLRDAVGRRLDDHELNRIRELLVDVGAVEEIERRVTALLDAAVARLERAEIGTDIRADLIAMAGRIAHREA</sequence>
<dbReference type="OMA" id="LRALMCY"/>
<dbReference type="GO" id="GO:0008299">
    <property type="term" value="P:isoprenoid biosynthetic process"/>
    <property type="evidence" value="ECO:0007669"/>
    <property type="project" value="InterPro"/>
</dbReference>
<dbReference type="Pfam" id="PF00348">
    <property type="entry name" value="polyprenyl_synt"/>
    <property type="match status" value="1"/>
</dbReference>
<proteinExistence type="inferred from homology"/>
<dbReference type="GO" id="GO:0004659">
    <property type="term" value="F:prenyltransferase activity"/>
    <property type="evidence" value="ECO:0007669"/>
    <property type="project" value="InterPro"/>
</dbReference>
<evidence type="ECO:0000256" key="7">
    <source>
        <dbReference type="RuleBase" id="RU004466"/>
    </source>
</evidence>
<evidence type="ECO:0000256" key="1">
    <source>
        <dbReference type="ARBA" id="ARBA00001946"/>
    </source>
</evidence>
<dbReference type="PROSITE" id="PS00723">
    <property type="entry name" value="POLYPRENYL_SYNTHASE_1"/>
    <property type="match status" value="1"/>
</dbReference>
<dbReference type="SFLD" id="SFLDS00005">
    <property type="entry name" value="Isoprenoid_Synthase_Type_I"/>
    <property type="match status" value="1"/>
</dbReference>
<dbReference type="SFLD" id="SFLDG01017">
    <property type="entry name" value="Polyprenyl_Transferase_Like"/>
    <property type="match status" value="1"/>
</dbReference>
<evidence type="ECO:0000256" key="6">
    <source>
        <dbReference type="ARBA" id="ARBA00022842"/>
    </source>
</evidence>
<dbReference type="InterPro" id="IPR033749">
    <property type="entry name" value="Polyprenyl_synt_CS"/>
</dbReference>
<comment type="similarity">
    <text evidence="3 7">Belongs to the FPP/GGPP synthase family.</text>
</comment>
<comment type="cofactor">
    <cofactor evidence="1">
        <name>Mg(2+)</name>
        <dbReference type="ChEBI" id="CHEBI:18420"/>
    </cofactor>
</comment>
<name>A0A846WSS2_9ACTN</name>
<dbReference type="SUPFAM" id="SSF48576">
    <property type="entry name" value="Terpenoid synthases"/>
    <property type="match status" value="1"/>
</dbReference>
<dbReference type="RefSeq" id="WP_014360363.1">
    <property type="nucleotide sequence ID" value="NZ_CP073075.1"/>
</dbReference>
<dbReference type="GO" id="GO:0046872">
    <property type="term" value="F:metal ion binding"/>
    <property type="evidence" value="ECO:0007669"/>
    <property type="project" value="UniProtKB-KW"/>
</dbReference>
<dbReference type="PANTHER" id="PTHR12001">
    <property type="entry name" value="GERANYLGERANYL PYROPHOSPHATE SYNTHASE"/>
    <property type="match status" value="1"/>
</dbReference>
<evidence type="ECO:0000256" key="3">
    <source>
        <dbReference type="ARBA" id="ARBA00006706"/>
    </source>
</evidence>
<comment type="caution">
    <text evidence="8">The sequence shown here is derived from an EMBL/GenBank/DDBJ whole genome shotgun (WGS) entry which is preliminary data.</text>
</comment>
<accession>A0A846WSS2</accession>
<dbReference type="Proteomes" id="UP000563898">
    <property type="component" value="Unassembled WGS sequence"/>
</dbReference>
<keyword evidence="6" id="KW-0460">Magnesium</keyword>
<dbReference type="InterPro" id="IPR000092">
    <property type="entry name" value="Polyprenyl_synt"/>
</dbReference>
<evidence type="ECO:0000256" key="4">
    <source>
        <dbReference type="ARBA" id="ARBA00022679"/>
    </source>
</evidence>
<evidence type="ECO:0000313" key="8">
    <source>
        <dbReference type="EMBL" id="NKY03421.1"/>
    </source>
</evidence>
<keyword evidence="5" id="KW-0479">Metal-binding</keyword>
<evidence type="ECO:0000256" key="5">
    <source>
        <dbReference type="ARBA" id="ARBA00022723"/>
    </source>
</evidence>
<dbReference type="CDD" id="cd00685">
    <property type="entry name" value="Trans_IPPS_HT"/>
    <property type="match status" value="1"/>
</dbReference>
<evidence type="ECO:0000256" key="2">
    <source>
        <dbReference type="ARBA" id="ARBA00005128"/>
    </source>
</evidence>
<dbReference type="PROSITE" id="PS00444">
    <property type="entry name" value="POLYPRENYL_SYNTHASE_2"/>
    <property type="match status" value="1"/>
</dbReference>
<reference evidence="8 9" key="1">
    <citation type="submission" date="2020-04" db="EMBL/GenBank/DDBJ databases">
        <title>MicrobeNet Type strains.</title>
        <authorList>
            <person name="Nicholson A.C."/>
        </authorList>
    </citation>
    <scope>NUCLEOTIDE SEQUENCE [LARGE SCALE GENOMIC DNA]</scope>
    <source>
        <strain evidence="8 9">ATCC BAA-14</strain>
    </source>
</reference>
<dbReference type="EMBL" id="JAAXPC010000010">
    <property type="protein sequence ID" value="NKY03421.1"/>
    <property type="molecule type" value="Genomic_DNA"/>
</dbReference>
<dbReference type="PANTHER" id="PTHR12001:SF85">
    <property type="entry name" value="SHORT CHAIN ISOPRENYL DIPHOSPHATE SYNTHASE"/>
    <property type="match status" value="1"/>
</dbReference>
<organism evidence="8 9">
    <name type="scientific">Gordonia polyisoprenivorans</name>
    <dbReference type="NCBI Taxonomy" id="84595"/>
    <lineage>
        <taxon>Bacteria</taxon>
        <taxon>Bacillati</taxon>
        <taxon>Actinomycetota</taxon>
        <taxon>Actinomycetes</taxon>
        <taxon>Mycobacteriales</taxon>
        <taxon>Gordoniaceae</taxon>
        <taxon>Gordonia</taxon>
    </lineage>
</organism>
<evidence type="ECO:0000313" key="9">
    <source>
        <dbReference type="Proteomes" id="UP000563898"/>
    </source>
</evidence>
<keyword evidence="4 7" id="KW-0808">Transferase</keyword>
<gene>
    <name evidence="8" type="ORF">HGA05_17765</name>
</gene>
<protein>
    <submittedName>
        <fullName evidence="8">Polyprenyl synthetase family protein</fullName>
    </submittedName>
</protein>
<dbReference type="Gene3D" id="1.10.600.10">
    <property type="entry name" value="Farnesyl Diphosphate Synthase"/>
    <property type="match status" value="1"/>
</dbReference>
<comment type="pathway">
    <text evidence="2">Isoprenoid biosynthesis.</text>
</comment>
<dbReference type="InterPro" id="IPR008949">
    <property type="entry name" value="Isoprenoid_synthase_dom_sf"/>
</dbReference>
<dbReference type="AlphaFoldDB" id="A0A846WSS2"/>
<dbReference type="GeneID" id="90159832"/>